<reference evidence="1" key="1">
    <citation type="journal article" date="2015" name="Nature">
        <title>Complex archaea that bridge the gap between prokaryotes and eukaryotes.</title>
        <authorList>
            <person name="Spang A."/>
            <person name="Saw J.H."/>
            <person name="Jorgensen S.L."/>
            <person name="Zaremba-Niedzwiedzka K."/>
            <person name="Martijn J."/>
            <person name="Lind A.E."/>
            <person name="van Eijk R."/>
            <person name="Schleper C."/>
            <person name="Guy L."/>
            <person name="Ettema T.J."/>
        </authorList>
    </citation>
    <scope>NUCLEOTIDE SEQUENCE</scope>
</reference>
<sequence length="67" mass="8059">MRVYMIHEIGTAYYYCGRTRYRVQQEYASSYWGAKGLEKVCKVFANIREPTWEIIAYDLLFDYVLSE</sequence>
<feature type="non-terminal residue" evidence="1">
    <location>
        <position position="1"/>
    </location>
</feature>
<dbReference type="AlphaFoldDB" id="A0A0F8Z1V5"/>
<evidence type="ECO:0000313" key="1">
    <source>
        <dbReference type="EMBL" id="KKK87648.1"/>
    </source>
</evidence>
<organism evidence="1">
    <name type="scientific">marine sediment metagenome</name>
    <dbReference type="NCBI Taxonomy" id="412755"/>
    <lineage>
        <taxon>unclassified sequences</taxon>
        <taxon>metagenomes</taxon>
        <taxon>ecological metagenomes</taxon>
    </lineage>
</organism>
<dbReference type="EMBL" id="LAZR01050302">
    <property type="protein sequence ID" value="KKK87648.1"/>
    <property type="molecule type" value="Genomic_DNA"/>
</dbReference>
<name>A0A0F8Z1V5_9ZZZZ</name>
<proteinExistence type="predicted"/>
<gene>
    <name evidence="1" type="ORF">LCGC14_2751100</name>
</gene>
<accession>A0A0F8Z1V5</accession>
<comment type="caution">
    <text evidence="1">The sequence shown here is derived from an EMBL/GenBank/DDBJ whole genome shotgun (WGS) entry which is preliminary data.</text>
</comment>
<protein>
    <submittedName>
        <fullName evidence="1">Uncharacterized protein</fullName>
    </submittedName>
</protein>